<dbReference type="CDD" id="cd00093">
    <property type="entry name" value="HTH_XRE"/>
    <property type="match status" value="1"/>
</dbReference>
<organism evidence="6 7">
    <name type="scientific">Caulobacter rhizosphaerae</name>
    <dbReference type="NCBI Taxonomy" id="2010972"/>
    <lineage>
        <taxon>Bacteria</taxon>
        <taxon>Pseudomonadati</taxon>
        <taxon>Pseudomonadota</taxon>
        <taxon>Alphaproteobacteria</taxon>
        <taxon>Caulobacterales</taxon>
        <taxon>Caulobacteraceae</taxon>
        <taxon>Caulobacter</taxon>
    </lineage>
</organism>
<keyword evidence="2" id="KW-0805">Transcription regulation</keyword>
<comment type="caution">
    <text evidence="6">The sequence shown here is derived from an EMBL/GenBank/DDBJ whole genome shotgun (WGS) entry which is preliminary data.</text>
</comment>
<dbReference type="SUPFAM" id="SSF47413">
    <property type="entry name" value="lambda repressor-like DNA-binding domains"/>
    <property type="match status" value="1"/>
</dbReference>
<dbReference type="InterPro" id="IPR001387">
    <property type="entry name" value="Cro/C1-type_HTH"/>
</dbReference>
<name>A0ABU1N5H0_9CAUL</name>
<evidence type="ECO:0000256" key="4">
    <source>
        <dbReference type="ARBA" id="ARBA00023163"/>
    </source>
</evidence>
<evidence type="ECO:0000256" key="1">
    <source>
        <dbReference type="ARBA" id="ARBA00007227"/>
    </source>
</evidence>
<dbReference type="PANTHER" id="PTHR46797">
    <property type="entry name" value="HTH-TYPE TRANSCRIPTIONAL REGULATOR"/>
    <property type="match status" value="1"/>
</dbReference>
<evidence type="ECO:0000256" key="2">
    <source>
        <dbReference type="ARBA" id="ARBA00023015"/>
    </source>
</evidence>
<keyword evidence="3" id="KW-0238">DNA-binding</keyword>
<gene>
    <name evidence="6" type="ORF">J2800_004440</name>
</gene>
<evidence type="ECO:0000256" key="3">
    <source>
        <dbReference type="ARBA" id="ARBA00023125"/>
    </source>
</evidence>
<accession>A0ABU1N5H0</accession>
<dbReference type="InterPro" id="IPR010982">
    <property type="entry name" value="Lambda_DNA-bd_dom_sf"/>
</dbReference>
<dbReference type="Pfam" id="PF01381">
    <property type="entry name" value="HTH_3"/>
    <property type="match status" value="1"/>
</dbReference>
<reference evidence="6 7" key="1">
    <citation type="submission" date="2023-07" db="EMBL/GenBank/DDBJ databases">
        <title>Sorghum-associated microbial communities from plants grown in Nebraska, USA.</title>
        <authorList>
            <person name="Schachtman D."/>
        </authorList>
    </citation>
    <scope>NUCLEOTIDE SEQUENCE [LARGE SCALE GENOMIC DNA]</scope>
    <source>
        <strain evidence="6 7">DS2154</strain>
    </source>
</reference>
<dbReference type="PROSITE" id="PS50943">
    <property type="entry name" value="HTH_CROC1"/>
    <property type="match status" value="1"/>
</dbReference>
<keyword evidence="4" id="KW-0804">Transcription</keyword>
<dbReference type="Proteomes" id="UP001262754">
    <property type="component" value="Unassembled WGS sequence"/>
</dbReference>
<evidence type="ECO:0000313" key="7">
    <source>
        <dbReference type="Proteomes" id="UP001262754"/>
    </source>
</evidence>
<comment type="similarity">
    <text evidence="1">Belongs to the short-chain fatty acyl-CoA assimilation regulator (ScfR) family.</text>
</comment>
<dbReference type="PANTHER" id="PTHR46797:SF23">
    <property type="entry name" value="HTH-TYPE TRANSCRIPTIONAL REGULATOR SUTR"/>
    <property type="match status" value="1"/>
</dbReference>
<dbReference type="Pfam" id="PF09856">
    <property type="entry name" value="ScfRs"/>
    <property type="match status" value="1"/>
</dbReference>
<evidence type="ECO:0000313" key="6">
    <source>
        <dbReference type="EMBL" id="MDR6533674.1"/>
    </source>
</evidence>
<protein>
    <submittedName>
        <fullName evidence="6">Transcriptional regulator/plasmid maintenance system antidote protein VapI</fullName>
    </submittedName>
</protein>
<sequence length="476" mass="52705">MRDKLFIGPKVRLLRLAKGWKLEPCAARLGVSASYLSQIEANQRPVTARVLIDVMRVFEVDAASLDAADDQRMIADLREATADPIQDGETPSLHELKAAVANTPNLAKAYLALHHAYRRLDERLKTTEEAVSLDERGAASALLPYEEVRDFFHYKNNYIHSLDMASETLAVELGLDGREAAETVLERWLGDRLGVRVARSPEPDLLRRFDPAAGLLTLGAAQPAATRCFQMAYQVVAAALSDTVEAELAAAGFRSEGAAKVCRTALLNYAAGALLLPYERFREAARAVRHDTEQLSLLFQASLEQVFHRLSTLQRPGARGVPFYFVRVDQAGNITKRHSATRLQFARFGGTCPLWNVHDAFARPDHWLVQLAQMPDGVRYVSIARGVVKSSGDYLRPDRRYALGLGCEAQYADSLIYAQGLDLGGPSVPIGVSCRICERDDCVQRAFPPVDRVFDVFENERRLAPFELGSGRGRPE</sequence>
<feature type="domain" description="HTH cro/C1-type" evidence="5">
    <location>
        <begin position="11"/>
        <end position="65"/>
    </location>
</feature>
<keyword evidence="7" id="KW-1185">Reference proteome</keyword>
<dbReference type="InterPro" id="IPR050807">
    <property type="entry name" value="TransReg_Diox_bact_type"/>
</dbReference>
<evidence type="ECO:0000259" key="5">
    <source>
        <dbReference type="PROSITE" id="PS50943"/>
    </source>
</evidence>
<dbReference type="SMART" id="SM00530">
    <property type="entry name" value="HTH_XRE"/>
    <property type="match status" value="1"/>
</dbReference>
<dbReference type="RefSeq" id="WP_310034606.1">
    <property type="nucleotide sequence ID" value="NZ_JAVDRL010000013.1"/>
</dbReference>
<dbReference type="InterPro" id="IPR010359">
    <property type="entry name" value="IrrE_HExxH"/>
</dbReference>
<dbReference type="PIRSF" id="PIRSF019251">
    <property type="entry name" value="Rv0465c"/>
    <property type="match status" value="1"/>
</dbReference>
<proteinExistence type="inferred from homology"/>
<dbReference type="InterPro" id="IPR018653">
    <property type="entry name" value="ScfR_C"/>
</dbReference>
<dbReference type="Gene3D" id="1.10.260.40">
    <property type="entry name" value="lambda repressor-like DNA-binding domains"/>
    <property type="match status" value="1"/>
</dbReference>
<dbReference type="InterPro" id="IPR026281">
    <property type="entry name" value="HTH_RamB"/>
</dbReference>
<dbReference type="Pfam" id="PF06114">
    <property type="entry name" value="Peptidase_M78"/>
    <property type="match status" value="1"/>
</dbReference>
<dbReference type="EMBL" id="JAVDRL010000013">
    <property type="protein sequence ID" value="MDR6533674.1"/>
    <property type="molecule type" value="Genomic_DNA"/>
</dbReference>